<sequence>MNWNYFCFKSICLYQVATLSRGCAL</sequence>
<name>A0A0E9VVC2_ANGAN</name>
<organism evidence="1">
    <name type="scientific">Anguilla anguilla</name>
    <name type="common">European freshwater eel</name>
    <name type="synonym">Muraena anguilla</name>
    <dbReference type="NCBI Taxonomy" id="7936"/>
    <lineage>
        <taxon>Eukaryota</taxon>
        <taxon>Metazoa</taxon>
        <taxon>Chordata</taxon>
        <taxon>Craniata</taxon>
        <taxon>Vertebrata</taxon>
        <taxon>Euteleostomi</taxon>
        <taxon>Actinopterygii</taxon>
        <taxon>Neopterygii</taxon>
        <taxon>Teleostei</taxon>
        <taxon>Anguilliformes</taxon>
        <taxon>Anguillidae</taxon>
        <taxon>Anguilla</taxon>
    </lineage>
</organism>
<dbReference type="AlphaFoldDB" id="A0A0E9VVC2"/>
<reference evidence="1" key="2">
    <citation type="journal article" date="2015" name="Fish Shellfish Immunol.">
        <title>Early steps in the European eel (Anguilla anguilla)-Vibrio vulnificus interaction in the gills: Role of the RtxA13 toxin.</title>
        <authorList>
            <person name="Callol A."/>
            <person name="Pajuelo D."/>
            <person name="Ebbesson L."/>
            <person name="Teles M."/>
            <person name="MacKenzie S."/>
            <person name="Amaro C."/>
        </authorList>
    </citation>
    <scope>NUCLEOTIDE SEQUENCE</scope>
</reference>
<accession>A0A0E9VVC2</accession>
<dbReference type="EMBL" id="GBXM01026483">
    <property type="protein sequence ID" value="JAH82094.1"/>
    <property type="molecule type" value="Transcribed_RNA"/>
</dbReference>
<proteinExistence type="predicted"/>
<reference evidence="1" key="1">
    <citation type="submission" date="2014-11" db="EMBL/GenBank/DDBJ databases">
        <authorList>
            <person name="Amaro Gonzalez C."/>
        </authorList>
    </citation>
    <scope>NUCLEOTIDE SEQUENCE</scope>
</reference>
<evidence type="ECO:0000313" key="1">
    <source>
        <dbReference type="EMBL" id="JAH82094.1"/>
    </source>
</evidence>
<protein>
    <submittedName>
        <fullName evidence="1">Uncharacterized protein</fullName>
    </submittedName>
</protein>